<feature type="region of interest" description="Disordered" evidence="1">
    <location>
        <begin position="37"/>
        <end position="60"/>
    </location>
</feature>
<protein>
    <submittedName>
        <fullName evidence="3">Uncharacterized protein</fullName>
    </submittedName>
</protein>
<accession>A0A7S0WMA2</accession>
<dbReference type="PANTHER" id="PTHR35302">
    <property type="match status" value="1"/>
</dbReference>
<proteinExistence type="predicted"/>
<dbReference type="PANTHER" id="PTHR35302:SF1">
    <property type="entry name" value="PROTEIN COFACTOR ASSEMBLY OF COMPLEX C SUBUNIT B CCB1, CHLOROPLASTIC"/>
    <property type="match status" value="1"/>
</dbReference>
<dbReference type="InterPro" id="IPR021919">
    <property type="entry name" value="CCB1"/>
</dbReference>
<evidence type="ECO:0000256" key="2">
    <source>
        <dbReference type="SAM" id="Phobius"/>
    </source>
</evidence>
<dbReference type="AlphaFoldDB" id="A0A7S0WMA2"/>
<sequence>MLAMTLSVRAPARAETARLARRKPRAQPLTVRSMVRGGGGATRVAGARGDEQSRDGAVSTSSSAAAAATASTSLATTPAAAVSALALWSLADGGLAEGTANSYYATLFLFVLSAPGLYSLVKRSAKSKVARKSFELDGPAVPNARSQDDIAREVSGFFRRNNYVVAGEPGEVITFEGNIAPERGTAAYITFCVLIGLLCIGLVCSIALPGGDAWYALALVSPLSGKYYLDNAGRKEQVKVKMVTSDDDKTTEITVEGDPEEIERFRRELDLTPKGMVRVKGILESA</sequence>
<evidence type="ECO:0000313" key="3">
    <source>
        <dbReference type="EMBL" id="CAD8812413.1"/>
    </source>
</evidence>
<keyword evidence="2" id="KW-0472">Membrane</keyword>
<gene>
    <name evidence="3" type="ORF">OMED0930_LOCUS3507</name>
</gene>
<keyword evidence="2" id="KW-1133">Transmembrane helix</keyword>
<feature type="transmembrane region" description="Helical" evidence="2">
    <location>
        <begin position="186"/>
        <end position="208"/>
    </location>
</feature>
<name>A0A7S0WMA2_9CHLO</name>
<keyword evidence="2" id="KW-0812">Transmembrane</keyword>
<evidence type="ECO:0000256" key="1">
    <source>
        <dbReference type="SAM" id="MobiDB-lite"/>
    </source>
</evidence>
<reference evidence="3" key="1">
    <citation type="submission" date="2021-01" db="EMBL/GenBank/DDBJ databases">
        <authorList>
            <person name="Corre E."/>
            <person name="Pelletier E."/>
            <person name="Niang G."/>
            <person name="Scheremetjew M."/>
            <person name="Finn R."/>
            <person name="Kale V."/>
            <person name="Holt S."/>
            <person name="Cochrane G."/>
            <person name="Meng A."/>
            <person name="Brown T."/>
            <person name="Cohen L."/>
        </authorList>
    </citation>
    <scope>NUCLEOTIDE SEQUENCE</scope>
    <source>
        <strain evidence="3">Clade-D-RCC1621</strain>
    </source>
</reference>
<dbReference type="EMBL" id="HBFO01005063">
    <property type="protein sequence ID" value="CAD8812413.1"/>
    <property type="molecule type" value="Transcribed_RNA"/>
</dbReference>
<dbReference type="Pfam" id="PF12046">
    <property type="entry name" value="CCB1"/>
    <property type="match status" value="1"/>
</dbReference>
<feature type="transmembrane region" description="Helical" evidence="2">
    <location>
        <begin position="103"/>
        <end position="121"/>
    </location>
</feature>
<organism evidence="3">
    <name type="scientific">Ostreococcus mediterraneus</name>
    <dbReference type="NCBI Taxonomy" id="1486918"/>
    <lineage>
        <taxon>Eukaryota</taxon>
        <taxon>Viridiplantae</taxon>
        <taxon>Chlorophyta</taxon>
        <taxon>Mamiellophyceae</taxon>
        <taxon>Mamiellales</taxon>
        <taxon>Bathycoccaceae</taxon>
        <taxon>Ostreococcus</taxon>
    </lineage>
</organism>
<feature type="transmembrane region" description="Helical" evidence="2">
    <location>
        <begin position="64"/>
        <end position="91"/>
    </location>
</feature>